<reference evidence="1" key="5">
    <citation type="journal article" date="2021" name="G3 (Bethesda)">
        <title>Aegilops tauschii genome assembly Aet v5.0 features greater sequence contiguity and improved annotation.</title>
        <authorList>
            <person name="Wang L."/>
            <person name="Zhu T."/>
            <person name="Rodriguez J.C."/>
            <person name="Deal K.R."/>
            <person name="Dubcovsky J."/>
            <person name="McGuire P.E."/>
            <person name="Lux T."/>
            <person name="Spannagl M."/>
            <person name="Mayer K.F.X."/>
            <person name="Baldrich P."/>
            <person name="Meyers B.C."/>
            <person name="Huo N."/>
            <person name="Gu Y.Q."/>
            <person name="Zhou H."/>
            <person name="Devos K.M."/>
            <person name="Bennetzen J.L."/>
            <person name="Unver T."/>
            <person name="Budak H."/>
            <person name="Gulick P.J."/>
            <person name="Galiba G."/>
            <person name="Kalapos B."/>
            <person name="Nelson D.R."/>
            <person name="Li P."/>
            <person name="You F.M."/>
            <person name="Luo M.C."/>
            <person name="Dvorak J."/>
        </authorList>
    </citation>
    <scope>NUCLEOTIDE SEQUENCE [LARGE SCALE GENOMIC DNA]</scope>
    <source>
        <strain evidence="1">cv. AL8/78</strain>
    </source>
</reference>
<dbReference type="STRING" id="200361.A0A453J308"/>
<accession>A0A453J308</accession>
<reference evidence="1" key="3">
    <citation type="journal article" date="2017" name="Nature">
        <title>Genome sequence of the progenitor of the wheat D genome Aegilops tauschii.</title>
        <authorList>
            <person name="Luo M.C."/>
            <person name="Gu Y.Q."/>
            <person name="Puiu D."/>
            <person name="Wang H."/>
            <person name="Twardziok S.O."/>
            <person name="Deal K.R."/>
            <person name="Huo N."/>
            <person name="Zhu T."/>
            <person name="Wang L."/>
            <person name="Wang Y."/>
            <person name="McGuire P.E."/>
            <person name="Liu S."/>
            <person name="Long H."/>
            <person name="Ramasamy R.K."/>
            <person name="Rodriguez J.C."/>
            <person name="Van S.L."/>
            <person name="Yuan L."/>
            <person name="Wang Z."/>
            <person name="Xia Z."/>
            <person name="Xiao L."/>
            <person name="Anderson O.D."/>
            <person name="Ouyang S."/>
            <person name="Liang Y."/>
            <person name="Zimin A.V."/>
            <person name="Pertea G."/>
            <person name="Qi P."/>
            <person name="Bennetzen J.L."/>
            <person name="Dai X."/>
            <person name="Dawson M.W."/>
            <person name="Muller H.G."/>
            <person name="Kugler K."/>
            <person name="Rivarola-Duarte L."/>
            <person name="Spannagl M."/>
            <person name="Mayer K.F.X."/>
            <person name="Lu F.H."/>
            <person name="Bevan M.W."/>
            <person name="Leroy P."/>
            <person name="Li P."/>
            <person name="You F.M."/>
            <person name="Sun Q."/>
            <person name="Liu Z."/>
            <person name="Lyons E."/>
            <person name="Wicker T."/>
            <person name="Salzberg S.L."/>
            <person name="Devos K.M."/>
            <person name="Dvorak J."/>
        </authorList>
    </citation>
    <scope>NUCLEOTIDE SEQUENCE [LARGE SCALE GENOMIC DNA]</scope>
    <source>
        <strain evidence="1">cv. AL8/78</strain>
    </source>
</reference>
<dbReference type="Proteomes" id="UP000015105">
    <property type="component" value="Chromosome 4D"/>
</dbReference>
<dbReference type="AlphaFoldDB" id="A0A453J308"/>
<organism evidence="1 2">
    <name type="scientific">Aegilops tauschii subsp. strangulata</name>
    <name type="common">Goatgrass</name>
    <dbReference type="NCBI Taxonomy" id="200361"/>
    <lineage>
        <taxon>Eukaryota</taxon>
        <taxon>Viridiplantae</taxon>
        <taxon>Streptophyta</taxon>
        <taxon>Embryophyta</taxon>
        <taxon>Tracheophyta</taxon>
        <taxon>Spermatophyta</taxon>
        <taxon>Magnoliopsida</taxon>
        <taxon>Liliopsida</taxon>
        <taxon>Poales</taxon>
        <taxon>Poaceae</taxon>
        <taxon>BOP clade</taxon>
        <taxon>Pooideae</taxon>
        <taxon>Triticodae</taxon>
        <taxon>Triticeae</taxon>
        <taxon>Triticinae</taxon>
        <taxon>Aegilops</taxon>
    </lineage>
</organism>
<protein>
    <submittedName>
        <fullName evidence="1">Uncharacterized protein</fullName>
    </submittedName>
</protein>
<reference evidence="2" key="2">
    <citation type="journal article" date="2017" name="Nat. Plants">
        <title>The Aegilops tauschii genome reveals multiple impacts of transposons.</title>
        <authorList>
            <person name="Zhao G."/>
            <person name="Zou C."/>
            <person name="Li K."/>
            <person name="Wang K."/>
            <person name="Li T."/>
            <person name="Gao L."/>
            <person name="Zhang X."/>
            <person name="Wang H."/>
            <person name="Yang Z."/>
            <person name="Liu X."/>
            <person name="Jiang W."/>
            <person name="Mao L."/>
            <person name="Kong X."/>
            <person name="Jiao Y."/>
            <person name="Jia J."/>
        </authorList>
    </citation>
    <scope>NUCLEOTIDE SEQUENCE [LARGE SCALE GENOMIC DNA]</scope>
    <source>
        <strain evidence="2">cv. AL8/78</strain>
    </source>
</reference>
<sequence>FETLRHLGFGTRWCEWISILLSTASTRVLLNGTPGPPIAHAQGLRQGDPVSPMLFTLVIDKLN</sequence>
<reference evidence="1" key="4">
    <citation type="submission" date="2019-03" db="UniProtKB">
        <authorList>
            <consortium name="EnsemblPlants"/>
        </authorList>
    </citation>
    <scope>IDENTIFICATION</scope>
</reference>
<name>A0A453J308_AEGTS</name>
<dbReference type="Gramene" id="AET4Gv20773300.1">
    <property type="protein sequence ID" value="AET4Gv20773300.1"/>
    <property type="gene ID" value="AET4Gv20773300"/>
</dbReference>
<proteinExistence type="predicted"/>
<reference evidence="2" key="1">
    <citation type="journal article" date="2014" name="Science">
        <title>Ancient hybridizations among the ancestral genomes of bread wheat.</title>
        <authorList>
            <consortium name="International Wheat Genome Sequencing Consortium,"/>
            <person name="Marcussen T."/>
            <person name="Sandve S.R."/>
            <person name="Heier L."/>
            <person name="Spannagl M."/>
            <person name="Pfeifer M."/>
            <person name="Jakobsen K.S."/>
            <person name="Wulff B.B."/>
            <person name="Steuernagel B."/>
            <person name="Mayer K.F."/>
            <person name="Olsen O.A."/>
        </authorList>
    </citation>
    <scope>NUCLEOTIDE SEQUENCE [LARGE SCALE GENOMIC DNA]</scope>
    <source>
        <strain evidence="2">cv. AL8/78</strain>
    </source>
</reference>
<dbReference type="EnsemblPlants" id="AET4Gv20773300.1">
    <property type="protein sequence ID" value="AET4Gv20773300.1"/>
    <property type="gene ID" value="AET4Gv20773300"/>
</dbReference>
<evidence type="ECO:0000313" key="1">
    <source>
        <dbReference type="EnsemblPlants" id="AET4Gv20773300.1"/>
    </source>
</evidence>
<evidence type="ECO:0000313" key="2">
    <source>
        <dbReference type="Proteomes" id="UP000015105"/>
    </source>
</evidence>
<keyword evidence="2" id="KW-1185">Reference proteome</keyword>